<dbReference type="GO" id="GO:0016491">
    <property type="term" value="F:oxidoreductase activity"/>
    <property type="evidence" value="ECO:0007669"/>
    <property type="project" value="InterPro"/>
</dbReference>
<dbReference type="SUPFAM" id="SSF47240">
    <property type="entry name" value="Ferritin-like"/>
    <property type="match status" value="1"/>
</dbReference>
<protein>
    <recommendedName>
        <fullName evidence="3">Ferritin</fullName>
    </recommendedName>
</protein>
<evidence type="ECO:0008006" key="3">
    <source>
        <dbReference type="Google" id="ProtNLM"/>
    </source>
</evidence>
<comment type="caution">
    <text evidence="1">The sequence shown here is derived from an EMBL/GenBank/DDBJ whole genome shotgun (WGS) entry which is preliminary data.</text>
</comment>
<proteinExistence type="predicted"/>
<feature type="non-terminal residue" evidence="1">
    <location>
        <position position="205"/>
    </location>
</feature>
<dbReference type="EMBL" id="PFFQ01000052">
    <property type="protein sequence ID" value="PIW15477.1"/>
    <property type="molecule type" value="Genomic_DNA"/>
</dbReference>
<dbReference type="AlphaFoldDB" id="A0A2M7G1I5"/>
<dbReference type="Proteomes" id="UP000231019">
    <property type="component" value="Unassembled WGS sequence"/>
</dbReference>
<accession>A0A2M7G1I5</accession>
<organism evidence="1 2">
    <name type="scientific">bacterium (Candidatus Blackallbacteria) CG17_big_fil_post_rev_8_21_14_2_50_48_46</name>
    <dbReference type="NCBI Taxonomy" id="2014261"/>
    <lineage>
        <taxon>Bacteria</taxon>
        <taxon>Candidatus Blackallbacteria</taxon>
    </lineage>
</organism>
<reference evidence="1 2" key="1">
    <citation type="submission" date="2017-09" db="EMBL/GenBank/DDBJ databases">
        <title>Depth-based differentiation of microbial function through sediment-hosted aquifers and enrichment of novel symbionts in the deep terrestrial subsurface.</title>
        <authorList>
            <person name="Probst A.J."/>
            <person name="Ladd B."/>
            <person name="Jarett J.K."/>
            <person name="Geller-Mcgrath D.E."/>
            <person name="Sieber C.M."/>
            <person name="Emerson J.B."/>
            <person name="Anantharaman K."/>
            <person name="Thomas B.C."/>
            <person name="Malmstrom R."/>
            <person name="Stieglmeier M."/>
            <person name="Klingl A."/>
            <person name="Woyke T."/>
            <person name="Ryan C.M."/>
            <person name="Banfield J.F."/>
        </authorList>
    </citation>
    <scope>NUCLEOTIDE SEQUENCE [LARGE SCALE GENOMIC DNA]</scope>
    <source>
        <strain evidence="1">CG17_big_fil_post_rev_8_21_14_2_50_48_46</strain>
    </source>
</reference>
<name>A0A2M7G1I5_9BACT</name>
<evidence type="ECO:0000313" key="1">
    <source>
        <dbReference type="EMBL" id="PIW15477.1"/>
    </source>
</evidence>
<sequence length="205" mass="24019">MDIKAFQAGSKDIYLKYYGLMEKRRWAIDSDLNWAEMQTEKADRPLQEMLYIASLIESYTFTTTPLFLQRHKDLPWIISLQMARGYEECKHGNALWRYLENLGYPVLETDLIEIQQVPDKFEGMTLFERNLYSWLSEIETTVFYRKVSEQLADPLGKNLLSLISADERVHGSFLLETIKLELGLNPGLVQNLQQILVDYQNPEKE</sequence>
<dbReference type="InterPro" id="IPR009078">
    <property type="entry name" value="Ferritin-like_SF"/>
</dbReference>
<evidence type="ECO:0000313" key="2">
    <source>
        <dbReference type="Proteomes" id="UP000231019"/>
    </source>
</evidence>
<gene>
    <name evidence="1" type="ORF">COW36_16875</name>
</gene>
<dbReference type="InterPro" id="IPR012348">
    <property type="entry name" value="RNR-like"/>
</dbReference>
<dbReference type="Gene3D" id="1.10.620.20">
    <property type="entry name" value="Ribonucleotide Reductase, subunit A"/>
    <property type="match status" value="1"/>
</dbReference>